<reference evidence="2 3" key="1">
    <citation type="submission" date="2018-05" db="EMBL/GenBank/DDBJ databases">
        <title>Genome sequencing and assembly of the regulated plant pathogen Lachnellula willkommii and related sister species for the development of diagnostic species identification markers.</title>
        <authorList>
            <person name="Giroux E."/>
            <person name="Bilodeau G."/>
        </authorList>
    </citation>
    <scope>NUCLEOTIDE SEQUENCE [LARGE SCALE GENOMIC DNA]</scope>
    <source>
        <strain evidence="2 3">CBS 185.66</strain>
    </source>
</reference>
<evidence type="ECO:0000313" key="2">
    <source>
        <dbReference type="EMBL" id="TVY30536.1"/>
    </source>
</evidence>
<dbReference type="InterPro" id="IPR046341">
    <property type="entry name" value="SET_dom_sf"/>
</dbReference>
<dbReference type="OrthoDB" id="3180714at2759"/>
<organism evidence="2 3">
    <name type="scientific">Lachnellula hyalina</name>
    <dbReference type="NCBI Taxonomy" id="1316788"/>
    <lineage>
        <taxon>Eukaryota</taxon>
        <taxon>Fungi</taxon>
        <taxon>Dikarya</taxon>
        <taxon>Ascomycota</taxon>
        <taxon>Pezizomycotina</taxon>
        <taxon>Leotiomycetes</taxon>
        <taxon>Helotiales</taxon>
        <taxon>Lachnaceae</taxon>
        <taxon>Lachnellula</taxon>
    </lineage>
</organism>
<proteinExistence type="predicted"/>
<dbReference type="SMART" id="SM00317">
    <property type="entry name" value="SET"/>
    <property type="match status" value="1"/>
</dbReference>
<dbReference type="PROSITE" id="PS50280">
    <property type="entry name" value="SET"/>
    <property type="match status" value="1"/>
</dbReference>
<dbReference type="AlphaFoldDB" id="A0A8H8U1L4"/>
<dbReference type="Pfam" id="PF00856">
    <property type="entry name" value="SET"/>
    <property type="match status" value="1"/>
</dbReference>
<accession>A0A8H8U1L4</accession>
<dbReference type="SUPFAM" id="SSF82199">
    <property type="entry name" value="SET domain"/>
    <property type="match status" value="1"/>
</dbReference>
<dbReference type="CDD" id="cd10540">
    <property type="entry name" value="SET_SpSet7-like"/>
    <property type="match status" value="1"/>
</dbReference>
<dbReference type="Proteomes" id="UP000431533">
    <property type="component" value="Unassembled WGS sequence"/>
</dbReference>
<feature type="domain" description="SET" evidence="1">
    <location>
        <begin position="55"/>
        <end position="188"/>
    </location>
</feature>
<protein>
    <submittedName>
        <fullName evidence="2">SET domain-containing protein</fullName>
    </submittedName>
</protein>
<dbReference type="Gene3D" id="2.170.270.10">
    <property type="entry name" value="SET domain"/>
    <property type="match status" value="1"/>
</dbReference>
<dbReference type="InterPro" id="IPR001214">
    <property type="entry name" value="SET_dom"/>
</dbReference>
<dbReference type="GeneID" id="41980822"/>
<sequence length="221" mass="24909">MPRRNLILSWHQCGFVLKLSFHNRNSLRLRSTTTRAALGKEATTMEKGIPLKREDGLLLIMDTPKGRGVFAGKDIPARTVIEVSPALVLDPVENKEHIEKTDLYNYTYNWPYTPPLLENGNGNGNGHLNGSGKPPSTTQAVILGLGSMFNHSNKQQNVGWERDLTHLLVTYTALRDIRKGEELCISYGSRLTFKDMDGDGDSFEMEPDDMEEWLNYTDLID</sequence>
<gene>
    <name evidence="2" type="primary">set7</name>
    <name evidence="2" type="ORF">LHYA1_G000624</name>
</gene>
<name>A0A8H8U1L4_9HELO</name>
<evidence type="ECO:0000259" key="1">
    <source>
        <dbReference type="PROSITE" id="PS50280"/>
    </source>
</evidence>
<evidence type="ECO:0000313" key="3">
    <source>
        <dbReference type="Proteomes" id="UP000431533"/>
    </source>
</evidence>
<comment type="caution">
    <text evidence="2">The sequence shown here is derived from an EMBL/GenBank/DDBJ whole genome shotgun (WGS) entry which is preliminary data.</text>
</comment>
<dbReference type="EMBL" id="QGMH01000006">
    <property type="protein sequence ID" value="TVY30536.1"/>
    <property type="molecule type" value="Genomic_DNA"/>
</dbReference>
<keyword evidence="3" id="KW-1185">Reference proteome</keyword>
<dbReference type="RefSeq" id="XP_031009322.1">
    <property type="nucleotide sequence ID" value="XM_031145615.1"/>
</dbReference>